<comment type="caution">
    <text evidence="1">The sequence shown here is derived from an EMBL/GenBank/DDBJ whole genome shotgun (WGS) entry which is preliminary data.</text>
</comment>
<evidence type="ECO:0000313" key="1">
    <source>
        <dbReference type="EMBL" id="GFH21181.1"/>
    </source>
</evidence>
<reference evidence="1 2" key="1">
    <citation type="submission" date="2020-02" db="EMBL/GenBank/DDBJ databases">
        <title>Draft genome sequence of Haematococcus lacustris strain NIES-144.</title>
        <authorList>
            <person name="Morimoto D."/>
            <person name="Nakagawa S."/>
            <person name="Yoshida T."/>
            <person name="Sawayama S."/>
        </authorList>
    </citation>
    <scope>NUCLEOTIDE SEQUENCE [LARGE SCALE GENOMIC DNA]</scope>
    <source>
        <strain evidence="1 2">NIES-144</strain>
    </source>
</reference>
<gene>
    <name evidence="1" type="ORF">HaLaN_18429</name>
</gene>
<keyword evidence="2" id="KW-1185">Reference proteome</keyword>
<dbReference type="EMBL" id="BLLF01001774">
    <property type="protein sequence ID" value="GFH21181.1"/>
    <property type="molecule type" value="Genomic_DNA"/>
</dbReference>
<name>A0A699ZG38_HAELA</name>
<dbReference type="Proteomes" id="UP000485058">
    <property type="component" value="Unassembled WGS sequence"/>
</dbReference>
<organism evidence="1 2">
    <name type="scientific">Haematococcus lacustris</name>
    <name type="common">Green alga</name>
    <name type="synonym">Haematococcus pluvialis</name>
    <dbReference type="NCBI Taxonomy" id="44745"/>
    <lineage>
        <taxon>Eukaryota</taxon>
        <taxon>Viridiplantae</taxon>
        <taxon>Chlorophyta</taxon>
        <taxon>core chlorophytes</taxon>
        <taxon>Chlorophyceae</taxon>
        <taxon>CS clade</taxon>
        <taxon>Chlamydomonadales</taxon>
        <taxon>Haematococcaceae</taxon>
        <taxon>Haematococcus</taxon>
    </lineage>
</organism>
<evidence type="ECO:0000313" key="2">
    <source>
        <dbReference type="Proteomes" id="UP000485058"/>
    </source>
</evidence>
<accession>A0A699ZG38</accession>
<sequence>MSIPNIPSVAAVLKQDNIRSATGFGSLGDYIASGFFSAQGQDEVKLDLD</sequence>
<dbReference type="AlphaFoldDB" id="A0A699ZG38"/>
<protein>
    <submittedName>
        <fullName evidence="1">Uncharacterized protein</fullName>
    </submittedName>
</protein>
<proteinExistence type="predicted"/>